<organism evidence="1 2">
    <name type="scientific">Trifolium pratense</name>
    <name type="common">Red clover</name>
    <dbReference type="NCBI Taxonomy" id="57577"/>
    <lineage>
        <taxon>Eukaryota</taxon>
        <taxon>Viridiplantae</taxon>
        <taxon>Streptophyta</taxon>
        <taxon>Embryophyta</taxon>
        <taxon>Tracheophyta</taxon>
        <taxon>Spermatophyta</taxon>
        <taxon>Magnoliopsida</taxon>
        <taxon>eudicotyledons</taxon>
        <taxon>Gunneridae</taxon>
        <taxon>Pentapetalae</taxon>
        <taxon>rosids</taxon>
        <taxon>fabids</taxon>
        <taxon>Fabales</taxon>
        <taxon>Fabaceae</taxon>
        <taxon>Papilionoideae</taxon>
        <taxon>50 kb inversion clade</taxon>
        <taxon>NPAAA clade</taxon>
        <taxon>Hologalegina</taxon>
        <taxon>IRL clade</taxon>
        <taxon>Trifolieae</taxon>
        <taxon>Trifolium</taxon>
    </lineage>
</organism>
<name>A0ACB0KAS4_TRIPR</name>
<accession>A0ACB0KAS4</accession>
<protein>
    <submittedName>
        <fullName evidence="1">Uncharacterized protein</fullName>
    </submittedName>
</protein>
<dbReference type="Proteomes" id="UP001177021">
    <property type="component" value="Unassembled WGS sequence"/>
</dbReference>
<evidence type="ECO:0000313" key="2">
    <source>
        <dbReference type="Proteomes" id="UP001177021"/>
    </source>
</evidence>
<reference evidence="1" key="1">
    <citation type="submission" date="2023-10" db="EMBL/GenBank/DDBJ databases">
        <authorList>
            <person name="Rodriguez Cubillos JULIANA M."/>
            <person name="De Vega J."/>
        </authorList>
    </citation>
    <scope>NUCLEOTIDE SEQUENCE</scope>
</reference>
<evidence type="ECO:0000313" key="1">
    <source>
        <dbReference type="EMBL" id="CAJ2652885.1"/>
    </source>
</evidence>
<dbReference type="EMBL" id="CASHSV030000206">
    <property type="protein sequence ID" value="CAJ2652885.1"/>
    <property type="molecule type" value="Genomic_DNA"/>
</dbReference>
<gene>
    <name evidence="1" type="ORF">MILVUS5_LOCUS20305</name>
</gene>
<keyword evidence="2" id="KW-1185">Reference proteome</keyword>
<proteinExistence type="predicted"/>
<sequence length="104" mass="11783">MKLYSYVLFIYIQLTDVILFLALQTLECPIIRGKGPEACEGHSKTVIDQQLFIFGGCEQSADINNDLYIIHTEYRENYVAVLFGYGCLIDLTDALNLLAILMAR</sequence>
<comment type="caution">
    <text evidence="1">The sequence shown here is derived from an EMBL/GenBank/DDBJ whole genome shotgun (WGS) entry which is preliminary data.</text>
</comment>